<feature type="compositionally biased region" description="Polar residues" evidence="1">
    <location>
        <begin position="30"/>
        <end position="65"/>
    </location>
</feature>
<evidence type="ECO:0000313" key="3">
    <source>
        <dbReference type="Proteomes" id="UP001345691"/>
    </source>
</evidence>
<dbReference type="Proteomes" id="UP001345691">
    <property type="component" value="Unassembled WGS sequence"/>
</dbReference>
<accession>A0ABR0JMM2</accession>
<name>A0ABR0JMM2_9EURO</name>
<protein>
    <submittedName>
        <fullName evidence="2">Uncharacterized protein</fullName>
    </submittedName>
</protein>
<feature type="compositionally biased region" description="Polar residues" evidence="1">
    <location>
        <begin position="76"/>
        <end position="89"/>
    </location>
</feature>
<comment type="caution">
    <text evidence="2">The sequence shown here is derived from an EMBL/GenBank/DDBJ whole genome shotgun (WGS) entry which is preliminary data.</text>
</comment>
<proteinExistence type="predicted"/>
<feature type="region of interest" description="Disordered" evidence="1">
    <location>
        <begin position="1"/>
        <end position="89"/>
    </location>
</feature>
<evidence type="ECO:0000256" key="1">
    <source>
        <dbReference type="SAM" id="MobiDB-lite"/>
    </source>
</evidence>
<dbReference type="EMBL" id="JAVRRF010000002">
    <property type="protein sequence ID" value="KAK5067206.1"/>
    <property type="molecule type" value="Genomic_DNA"/>
</dbReference>
<reference evidence="2 3" key="1">
    <citation type="submission" date="2023-08" db="EMBL/GenBank/DDBJ databases">
        <title>Black Yeasts Isolated from many extreme environments.</title>
        <authorList>
            <person name="Coleine C."/>
            <person name="Stajich J.E."/>
            <person name="Selbmann L."/>
        </authorList>
    </citation>
    <scope>NUCLEOTIDE SEQUENCE [LARGE SCALE GENOMIC DNA]</scope>
    <source>
        <strain evidence="2 3">CCFEE 6328</strain>
    </source>
</reference>
<gene>
    <name evidence="2" type="ORF">LTR69_001193</name>
</gene>
<evidence type="ECO:0000313" key="2">
    <source>
        <dbReference type="EMBL" id="KAK5067206.1"/>
    </source>
</evidence>
<sequence length="89" mass="9902">MAFSNTLSGRLEELRYPNLRSPDTDGPFSPNGSSTREQSPFFSNMHTPSNDARASLQRRFTTDSSKMPMARPYGQPYTSVTPTASIVRV</sequence>
<organism evidence="2 3">
    <name type="scientific">Exophiala sideris</name>
    <dbReference type="NCBI Taxonomy" id="1016849"/>
    <lineage>
        <taxon>Eukaryota</taxon>
        <taxon>Fungi</taxon>
        <taxon>Dikarya</taxon>
        <taxon>Ascomycota</taxon>
        <taxon>Pezizomycotina</taxon>
        <taxon>Eurotiomycetes</taxon>
        <taxon>Chaetothyriomycetidae</taxon>
        <taxon>Chaetothyriales</taxon>
        <taxon>Herpotrichiellaceae</taxon>
        <taxon>Exophiala</taxon>
    </lineage>
</organism>
<keyword evidence="3" id="KW-1185">Reference proteome</keyword>